<dbReference type="EMBL" id="JBEPML010000004">
    <property type="protein sequence ID" value="MET3791517.1"/>
    <property type="molecule type" value="Genomic_DNA"/>
</dbReference>
<dbReference type="PANTHER" id="PTHR46211:SF14">
    <property type="entry name" value="GLYCEROPHOSPHODIESTER PHOSPHODIESTERASE"/>
    <property type="match status" value="1"/>
</dbReference>
<name>A0ABV2N075_9HYPH</name>
<dbReference type="Gene3D" id="3.20.20.190">
    <property type="entry name" value="Phosphatidylinositol (PI) phosphodiesterase"/>
    <property type="match status" value="1"/>
</dbReference>
<feature type="domain" description="GP-PDE" evidence="1">
    <location>
        <begin position="22"/>
        <end position="249"/>
    </location>
</feature>
<keyword evidence="2" id="KW-0378">Hydrolase</keyword>
<dbReference type="Proteomes" id="UP001549076">
    <property type="component" value="Unassembled WGS sequence"/>
</dbReference>
<dbReference type="EC" id="3.1.4.46" evidence="2"/>
<evidence type="ECO:0000259" key="1">
    <source>
        <dbReference type="PROSITE" id="PS51704"/>
    </source>
</evidence>
<reference evidence="2 3" key="1">
    <citation type="submission" date="2024-06" db="EMBL/GenBank/DDBJ databases">
        <title>Genomic Encyclopedia of Type Strains, Phase IV (KMG-IV): sequencing the most valuable type-strain genomes for metagenomic binning, comparative biology and taxonomic classification.</title>
        <authorList>
            <person name="Goeker M."/>
        </authorList>
    </citation>
    <scope>NUCLEOTIDE SEQUENCE [LARGE SCALE GENOMIC DNA]</scope>
    <source>
        <strain evidence="2 3">DSM 27865</strain>
    </source>
</reference>
<dbReference type="RefSeq" id="WP_354193837.1">
    <property type="nucleotide sequence ID" value="NZ_JBEPML010000004.1"/>
</dbReference>
<evidence type="ECO:0000313" key="2">
    <source>
        <dbReference type="EMBL" id="MET3791517.1"/>
    </source>
</evidence>
<dbReference type="CDD" id="cd08556">
    <property type="entry name" value="GDPD"/>
    <property type="match status" value="1"/>
</dbReference>
<dbReference type="PROSITE" id="PS51704">
    <property type="entry name" value="GP_PDE"/>
    <property type="match status" value="1"/>
</dbReference>
<evidence type="ECO:0000313" key="3">
    <source>
        <dbReference type="Proteomes" id="UP001549076"/>
    </source>
</evidence>
<dbReference type="Pfam" id="PF03009">
    <property type="entry name" value="GDPD"/>
    <property type="match status" value="1"/>
</dbReference>
<protein>
    <submittedName>
        <fullName evidence="2">Glycerophosphoryl diester phosphodiesterase</fullName>
        <ecNumber evidence="2">3.1.4.46</ecNumber>
    </submittedName>
</protein>
<keyword evidence="3" id="KW-1185">Reference proteome</keyword>
<gene>
    <name evidence="2" type="ORF">ABID37_001725</name>
</gene>
<proteinExistence type="predicted"/>
<accession>A0ABV2N075</accession>
<dbReference type="InterPro" id="IPR030395">
    <property type="entry name" value="GP_PDE_dom"/>
</dbReference>
<organism evidence="2 3">
    <name type="scientific">Aquamicrobium terrae</name>
    <dbReference type="NCBI Taxonomy" id="1324945"/>
    <lineage>
        <taxon>Bacteria</taxon>
        <taxon>Pseudomonadati</taxon>
        <taxon>Pseudomonadota</taxon>
        <taxon>Alphaproteobacteria</taxon>
        <taxon>Hyphomicrobiales</taxon>
        <taxon>Phyllobacteriaceae</taxon>
        <taxon>Aquamicrobium</taxon>
    </lineage>
</organism>
<dbReference type="PANTHER" id="PTHR46211">
    <property type="entry name" value="GLYCEROPHOSPHORYL DIESTER PHOSPHODIESTERASE"/>
    <property type="match status" value="1"/>
</dbReference>
<sequence>MSVTAGSGFAERFGWPDLLARPLAIGHRGASAHVRENTLASFARASDLGAQMWELDVQMTRDGVPVVSHDDHLLRVFGMDARISTLNAADLAGMAGIEVPTFAEVAALARERSAGLYVELKAAGAGPAAWRELESHGQSFAVLGSFDTDFVRKLRDAGCPFPLSVLVPLGADPFAAASDCDADIVHLCWERGGERPQELVTGELLERARDASLAVVLWHEERPPVIADLVRLPVLGICSDRPELLRSAMDEAA</sequence>
<dbReference type="InterPro" id="IPR017946">
    <property type="entry name" value="PLC-like_Pdiesterase_TIM-brl"/>
</dbReference>
<dbReference type="GO" id="GO:0008889">
    <property type="term" value="F:glycerophosphodiester phosphodiesterase activity"/>
    <property type="evidence" value="ECO:0007669"/>
    <property type="project" value="UniProtKB-EC"/>
</dbReference>
<comment type="caution">
    <text evidence="2">The sequence shown here is derived from an EMBL/GenBank/DDBJ whole genome shotgun (WGS) entry which is preliminary data.</text>
</comment>
<dbReference type="SUPFAM" id="SSF51695">
    <property type="entry name" value="PLC-like phosphodiesterases"/>
    <property type="match status" value="1"/>
</dbReference>